<evidence type="ECO:0000256" key="2">
    <source>
        <dbReference type="ARBA" id="ARBA00004370"/>
    </source>
</evidence>
<evidence type="ECO:0000256" key="6">
    <source>
        <dbReference type="ARBA" id="ARBA00022692"/>
    </source>
</evidence>
<keyword evidence="4" id="KW-0597">Phosphoprotein</keyword>
<keyword evidence="9" id="KW-0902">Two-component regulatory system</keyword>
<dbReference type="GO" id="GO:0000160">
    <property type="term" value="P:phosphorelay signal transduction system"/>
    <property type="evidence" value="ECO:0007669"/>
    <property type="project" value="UniProtKB-KW"/>
</dbReference>
<evidence type="ECO:0000256" key="5">
    <source>
        <dbReference type="ARBA" id="ARBA00022679"/>
    </source>
</evidence>
<dbReference type="PRINTS" id="PR00344">
    <property type="entry name" value="BCTRLSENSOR"/>
</dbReference>
<dbReference type="GO" id="GO:0004673">
    <property type="term" value="F:protein histidine kinase activity"/>
    <property type="evidence" value="ECO:0007669"/>
    <property type="project" value="UniProtKB-EC"/>
</dbReference>
<dbReference type="InterPro" id="IPR004358">
    <property type="entry name" value="Sig_transdc_His_kin-like_C"/>
</dbReference>
<dbReference type="InterPro" id="IPR050428">
    <property type="entry name" value="TCS_sensor_his_kinase"/>
</dbReference>
<dbReference type="PANTHER" id="PTHR45436">
    <property type="entry name" value="SENSOR HISTIDINE KINASE YKOH"/>
    <property type="match status" value="1"/>
</dbReference>
<dbReference type="GO" id="GO:0005886">
    <property type="term" value="C:plasma membrane"/>
    <property type="evidence" value="ECO:0007669"/>
    <property type="project" value="TreeGrafter"/>
</dbReference>
<evidence type="ECO:0000259" key="13">
    <source>
        <dbReference type="PROSITE" id="PS50885"/>
    </source>
</evidence>
<organism evidence="14 15">
    <name type="scientific">Ancylobacter dichloromethanicus</name>
    <dbReference type="NCBI Taxonomy" id="518825"/>
    <lineage>
        <taxon>Bacteria</taxon>
        <taxon>Pseudomonadati</taxon>
        <taxon>Pseudomonadota</taxon>
        <taxon>Alphaproteobacteria</taxon>
        <taxon>Hyphomicrobiales</taxon>
        <taxon>Xanthobacteraceae</taxon>
        <taxon>Ancylobacter</taxon>
    </lineage>
</organism>
<dbReference type="InterPro" id="IPR003660">
    <property type="entry name" value="HAMP_dom"/>
</dbReference>
<reference evidence="14" key="2">
    <citation type="submission" date="2023-01" db="EMBL/GenBank/DDBJ databases">
        <authorList>
            <person name="Sun Q."/>
            <person name="Evtushenko L."/>
        </authorList>
    </citation>
    <scope>NUCLEOTIDE SEQUENCE</scope>
    <source>
        <strain evidence="14">VKM B-2484</strain>
    </source>
</reference>
<evidence type="ECO:0000256" key="1">
    <source>
        <dbReference type="ARBA" id="ARBA00000085"/>
    </source>
</evidence>
<dbReference type="Pfam" id="PF02518">
    <property type="entry name" value="HATPase_c"/>
    <property type="match status" value="1"/>
</dbReference>
<name>A0A9W6J647_9HYPH</name>
<dbReference type="PANTHER" id="PTHR45436:SF5">
    <property type="entry name" value="SENSOR HISTIDINE KINASE TRCS"/>
    <property type="match status" value="1"/>
</dbReference>
<evidence type="ECO:0000256" key="8">
    <source>
        <dbReference type="ARBA" id="ARBA00022989"/>
    </source>
</evidence>
<reference evidence="14" key="1">
    <citation type="journal article" date="2014" name="Int. J. Syst. Evol. Microbiol.">
        <title>Complete genome sequence of Corynebacterium casei LMG S-19264T (=DSM 44701T), isolated from a smear-ripened cheese.</title>
        <authorList>
            <consortium name="US DOE Joint Genome Institute (JGI-PGF)"/>
            <person name="Walter F."/>
            <person name="Albersmeier A."/>
            <person name="Kalinowski J."/>
            <person name="Ruckert C."/>
        </authorList>
    </citation>
    <scope>NUCLEOTIDE SEQUENCE</scope>
    <source>
        <strain evidence="14">VKM B-2484</strain>
    </source>
</reference>
<gene>
    <name evidence="14" type="ORF">GCM10017643_00350</name>
</gene>
<protein>
    <recommendedName>
        <fullName evidence="3">histidine kinase</fullName>
        <ecNumber evidence="3">2.7.13.3</ecNumber>
    </recommendedName>
</protein>
<evidence type="ECO:0000256" key="3">
    <source>
        <dbReference type="ARBA" id="ARBA00012438"/>
    </source>
</evidence>
<dbReference type="Gene3D" id="1.10.287.130">
    <property type="match status" value="1"/>
</dbReference>
<dbReference type="PROSITE" id="PS50109">
    <property type="entry name" value="HIS_KIN"/>
    <property type="match status" value="1"/>
</dbReference>
<dbReference type="EC" id="2.7.13.3" evidence="3"/>
<dbReference type="SUPFAM" id="SSF55874">
    <property type="entry name" value="ATPase domain of HSP90 chaperone/DNA topoisomerase II/histidine kinase"/>
    <property type="match status" value="1"/>
</dbReference>
<comment type="catalytic activity">
    <reaction evidence="1">
        <text>ATP + protein L-histidine = ADP + protein N-phospho-L-histidine.</text>
        <dbReference type="EC" id="2.7.13.3"/>
    </reaction>
</comment>
<keyword evidence="8 11" id="KW-1133">Transmembrane helix</keyword>
<evidence type="ECO:0000259" key="12">
    <source>
        <dbReference type="PROSITE" id="PS50109"/>
    </source>
</evidence>
<comment type="subcellular location">
    <subcellularLocation>
        <location evidence="2">Membrane</location>
    </subcellularLocation>
</comment>
<keyword evidence="15" id="KW-1185">Reference proteome</keyword>
<evidence type="ECO:0000256" key="9">
    <source>
        <dbReference type="ARBA" id="ARBA00023012"/>
    </source>
</evidence>
<proteinExistence type="predicted"/>
<evidence type="ECO:0000256" key="7">
    <source>
        <dbReference type="ARBA" id="ARBA00022777"/>
    </source>
</evidence>
<comment type="caution">
    <text evidence="14">The sequence shown here is derived from an EMBL/GenBank/DDBJ whole genome shotgun (WGS) entry which is preliminary data.</text>
</comment>
<accession>A0A9W6J647</accession>
<evidence type="ECO:0000313" key="14">
    <source>
        <dbReference type="EMBL" id="GLK69920.1"/>
    </source>
</evidence>
<evidence type="ECO:0000256" key="4">
    <source>
        <dbReference type="ARBA" id="ARBA00022553"/>
    </source>
</evidence>
<dbReference type="PROSITE" id="PS50885">
    <property type="entry name" value="HAMP"/>
    <property type="match status" value="1"/>
</dbReference>
<evidence type="ECO:0000256" key="10">
    <source>
        <dbReference type="ARBA" id="ARBA00023136"/>
    </source>
</evidence>
<dbReference type="InterPro" id="IPR003594">
    <property type="entry name" value="HATPase_dom"/>
</dbReference>
<keyword evidence="7" id="KW-0418">Kinase</keyword>
<keyword evidence="5" id="KW-0808">Transferase</keyword>
<sequence length="459" mass="49203">MRAGSLALRLFVSATVVSVAVLAITGFALHSVYRAAVERSFDQRLDVYLKTIVADVANSPAGTMPEPTTLGDPLFNFPISGWYWQIARTDGPAPQVKTSRSMPEGKLPLLFERSENSDVSGLREGYAEGPAGQRLRIVERVVDLGEDGRYAVAVAADAGEIEEEVEAFDQALAVTLAVLWAAFLLTLVFQVLFGLRPLKRMLAALHEVRTGRADRIEGAYPVEIAPLAAEVNALIDTNREIVERARTHVGNLAHALKTPISVLQNEAARGSAVDPALAAKVTEQAHIMKEQVAHHLERARMAARASVVTTVEEVEPIVARLAATLAKVHRGKGVAVEAEVAGGVRFRGERQDLEEILGNLVDNGCKWARSLVEIAVAPMPGGSGGRDYFEIVIDDDGPGLTPEQQTEALKRGKRLDETQPGSGLGLSIVAELVGLYGGRLTLGRSPFGGLRCVVRLPAA</sequence>
<dbReference type="InterPro" id="IPR005467">
    <property type="entry name" value="His_kinase_dom"/>
</dbReference>
<dbReference type="RefSeq" id="WP_213375541.1">
    <property type="nucleotide sequence ID" value="NZ_BSFJ01000001.1"/>
</dbReference>
<evidence type="ECO:0000256" key="11">
    <source>
        <dbReference type="SAM" id="Phobius"/>
    </source>
</evidence>
<dbReference type="SMART" id="SM00387">
    <property type="entry name" value="HATPase_c"/>
    <property type="match status" value="1"/>
</dbReference>
<feature type="transmembrane region" description="Helical" evidence="11">
    <location>
        <begin position="171"/>
        <end position="195"/>
    </location>
</feature>
<evidence type="ECO:0000313" key="15">
    <source>
        <dbReference type="Proteomes" id="UP001143370"/>
    </source>
</evidence>
<dbReference type="AlphaFoldDB" id="A0A9W6J647"/>
<dbReference type="Proteomes" id="UP001143370">
    <property type="component" value="Unassembled WGS sequence"/>
</dbReference>
<keyword evidence="10 11" id="KW-0472">Membrane</keyword>
<keyword evidence="6 11" id="KW-0812">Transmembrane</keyword>
<dbReference type="InterPro" id="IPR036890">
    <property type="entry name" value="HATPase_C_sf"/>
</dbReference>
<dbReference type="EMBL" id="BSFJ01000001">
    <property type="protein sequence ID" value="GLK69920.1"/>
    <property type="molecule type" value="Genomic_DNA"/>
</dbReference>
<feature type="domain" description="HAMP" evidence="13">
    <location>
        <begin position="192"/>
        <end position="243"/>
    </location>
</feature>
<dbReference type="Gene3D" id="3.30.565.10">
    <property type="entry name" value="Histidine kinase-like ATPase, C-terminal domain"/>
    <property type="match status" value="1"/>
</dbReference>
<feature type="domain" description="Histidine kinase" evidence="12">
    <location>
        <begin position="251"/>
        <end position="459"/>
    </location>
</feature>